<proteinExistence type="predicted"/>
<dbReference type="RefSeq" id="WP_055064309.1">
    <property type="nucleotide sequence ID" value="NZ_LBGP01000007.1"/>
</dbReference>
<feature type="chain" id="PRO_5006183126" evidence="1">
    <location>
        <begin position="24"/>
        <end position="726"/>
    </location>
</feature>
<comment type="caution">
    <text evidence="3">The sequence shown here is derived from an EMBL/GenBank/DDBJ whole genome shotgun (WGS) entry which is preliminary data.</text>
</comment>
<dbReference type="InterPro" id="IPR027372">
    <property type="entry name" value="Phytase-like_dom"/>
</dbReference>
<evidence type="ECO:0000313" key="4">
    <source>
        <dbReference type="Proteomes" id="UP000050491"/>
    </source>
</evidence>
<feature type="signal peptide" evidence="1">
    <location>
        <begin position="1"/>
        <end position="23"/>
    </location>
</feature>
<reference evidence="3 4" key="1">
    <citation type="journal article" date="2015" name="Genome Biol. Evol.">
        <title>The Dynamics of Genetic Interactions between Vibrio metoecus and Vibrio cholerae, Two Close Relatives Co-Occurring in the Environment.</title>
        <authorList>
            <person name="Orata F.D."/>
            <person name="Kirchberger P.C."/>
            <person name="Meheust R."/>
            <person name="Barlow E.J."/>
            <person name="Tarr C.L."/>
            <person name="Boucher Y."/>
        </authorList>
    </citation>
    <scope>NUCLEOTIDE SEQUENCE [LARGE SCALE GENOMIC DNA]</scope>
    <source>
        <strain evidence="3 4">YB5B04</strain>
    </source>
</reference>
<dbReference type="InterPro" id="IPR052956">
    <property type="entry name" value="Mesenchyme-surface_protein"/>
</dbReference>
<dbReference type="PATRIC" id="fig|1481663.12.peg.3518"/>
<feature type="domain" description="Phytase-like" evidence="2">
    <location>
        <begin position="448"/>
        <end position="708"/>
    </location>
</feature>
<evidence type="ECO:0000259" key="2">
    <source>
        <dbReference type="Pfam" id="PF13449"/>
    </source>
</evidence>
<dbReference type="SUPFAM" id="SSF75011">
    <property type="entry name" value="3-carboxy-cis,cis-mucoante lactonizing enzyme"/>
    <property type="match status" value="1"/>
</dbReference>
<dbReference type="InterPro" id="IPR015943">
    <property type="entry name" value="WD40/YVTN_repeat-like_dom_sf"/>
</dbReference>
<name>A0A0Q0Q223_VIBMT</name>
<dbReference type="Proteomes" id="UP000050491">
    <property type="component" value="Unassembled WGS sequence"/>
</dbReference>
<dbReference type="PANTHER" id="PTHR46928:SF1">
    <property type="entry name" value="MESENCHYME-SPECIFIC CELL SURFACE GLYCOPROTEIN"/>
    <property type="match status" value="1"/>
</dbReference>
<dbReference type="AlphaFoldDB" id="A0A0Q0Q223"/>
<protein>
    <submittedName>
        <fullName evidence="3">Alkaline phosphatase</fullName>
    </submittedName>
</protein>
<dbReference type="Pfam" id="PF13449">
    <property type="entry name" value="Phytase-like"/>
    <property type="match status" value="1"/>
</dbReference>
<accession>A0A0Q0Q223</accession>
<organism evidence="3 4">
    <name type="scientific">Vibrio metoecus</name>
    <dbReference type="NCBI Taxonomy" id="1481663"/>
    <lineage>
        <taxon>Bacteria</taxon>
        <taxon>Pseudomonadati</taxon>
        <taxon>Pseudomonadota</taxon>
        <taxon>Gammaproteobacteria</taxon>
        <taxon>Vibrionales</taxon>
        <taxon>Vibrionaceae</taxon>
        <taxon>Vibrio</taxon>
    </lineage>
</organism>
<evidence type="ECO:0000256" key="1">
    <source>
        <dbReference type="SAM" id="SignalP"/>
    </source>
</evidence>
<dbReference type="EMBL" id="LBGP01000007">
    <property type="protein sequence ID" value="KQB03426.1"/>
    <property type="molecule type" value="Genomic_DNA"/>
</dbReference>
<dbReference type="SUPFAM" id="SSF63829">
    <property type="entry name" value="Calcium-dependent phosphotriesterase"/>
    <property type="match status" value="1"/>
</dbReference>
<sequence length="726" mass="78009">MLNPHFRLGALAVACACFTFPSAANTFNRISSFAVANNIPPTLDVKKNTSAEIITVTPDGNTVIYSDSPLGGIGFVDIKDPAAPKAAGFLSLNGEPTSVAASGEWVFAGVNTSPSYTQPSGYLAAVSVASHKVVDRCELGGQPDSVAVSKDGRYIAVAIENERDEALNDGALPQMPAGFLVILTTDQQGKPDCKSLKRVALTGLAQIAGDDPEPEFVAFNDENQIALTLQENNHLVIIDAASGNIVNHFSAGSVDLSQIDTEKDGALRFDGKIKNALREPDAVKWLDNNRLVIANEGDYQGGARGFTIFSKSGEVLFESGAEFEHQAIRVGHYPEKRSNKKGIEPEGLEVATFNGQQYIFVLAERASLVGVYKDTGGKPEFVQVLPSGIAPESAIAIPQRQLLVTANEADLGEDGGARSHVMLYQLSDRTAQYPQIISGNDAQGLPIGWGALSGLTSDPKQAGKLYAVNDSFYSAQPSIFTIDATQQPALIEQSITVKRNGKVAKKLDLEGITADGKGGFWLASEGDAEKKVTHALYHVDATGEITQSVEFPSELLEHQTRFGAEGVAMVGDTLWVAIQRPWKDDGKSMTKLLAYNTKTQQWGAVHYPLEKTEQGWVGLSEITAYNDALYVLERDNQIAGNAKIKRLYQIDLADLKPAKLGEALPVVKKQLAYDFLPDLKAGKGYVVDKIEGFTIDSRGQGYAVTDNDGVDDSSGETLFFKVNTPF</sequence>
<dbReference type="Gene3D" id="2.130.10.10">
    <property type="entry name" value="YVTN repeat-like/Quinoprotein amine dehydrogenase"/>
    <property type="match status" value="1"/>
</dbReference>
<dbReference type="OrthoDB" id="9803927at2"/>
<evidence type="ECO:0000313" key="3">
    <source>
        <dbReference type="EMBL" id="KQB03426.1"/>
    </source>
</evidence>
<gene>
    <name evidence="3" type="ORF">XV92_04970</name>
</gene>
<dbReference type="PANTHER" id="PTHR46928">
    <property type="entry name" value="MESENCHYME-SPECIFIC CELL SURFACE GLYCOPROTEIN"/>
    <property type="match status" value="1"/>
</dbReference>
<keyword evidence="1" id="KW-0732">Signal</keyword>